<keyword evidence="1" id="KW-0472">Membrane</keyword>
<dbReference type="EMBL" id="CP104205">
    <property type="protein sequence ID" value="UWX54045.1"/>
    <property type="molecule type" value="Genomic_DNA"/>
</dbReference>
<evidence type="ECO:0008006" key="4">
    <source>
        <dbReference type="Google" id="ProtNLM"/>
    </source>
</evidence>
<evidence type="ECO:0000256" key="1">
    <source>
        <dbReference type="SAM" id="Phobius"/>
    </source>
</evidence>
<gene>
    <name evidence="2" type="ORF">NYZ99_13395</name>
</gene>
<keyword evidence="1" id="KW-0812">Transmembrane</keyword>
<evidence type="ECO:0000313" key="2">
    <source>
        <dbReference type="EMBL" id="UWX54045.1"/>
    </source>
</evidence>
<reference evidence="2" key="1">
    <citation type="submission" date="2022-09" db="EMBL/GenBank/DDBJ databases">
        <title>Maribacter litopenaei sp. nov., isolated from the intestinal tract of the Pacific White Shrimp, Litopenaeus vannamei.</title>
        <authorList>
            <person name="Kim S.Y."/>
            <person name="Hwang C.Y."/>
        </authorList>
    </citation>
    <scope>NUCLEOTIDE SEQUENCE</scope>
    <source>
        <strain evidence="2">HL-LV01</strain>
    </source>
</reference>
<dbReference type="Proteomes" id="UP001059209">
    <property type="component" value="Chromosome"/>
</dbReference>
<sequence>MRFFKETQRFDQWWFHLINILVLGVMIYPTYQAFRSNNLEATEIYVLILAFILVLLLLGLVYSIKLRTQIDEKGIHYGFFPFHRKNRIVPWSNIEHCYVRTYNPITEYGGWGYRGIRRNSKAFNIKGNQGIQIVFKTGGKLLIGTQKTAEAGQIINRYFKQDEGI</sequence>
<feature type="transmembrane region" description="Helical" evidence="1">
    <location>
        <begin position="12"/>
        <end position="32"/>
    </location>
</feature>
<keyword evidence="3" id="KW-1185">Reference proteome</keyword>
<protein>
    <recommendedName>
        <fullName evidence="4">PH domain-containing protein</fullName>
    </recommendedName>
</protein>
<dbReference type="RefSeq" id="WP_260571635.1">
    <property type="nucleotide sequence ID" value="NZ_CP104205.1"/>
</dbReference>
<accession>A0ABY5Y6D5</accession>
<organism evidence="2 3">
    <name type="scientific">Maribacter litopenaei</name>
    <dbReference type="NCBI Taxonomy" id="2976127"/>
    <lineage>
        <taxon>Bacteria</taxon>
        <taxon>Pseudomonadati</taxon>
        <taxon>Bacteroidota</taxon>
        <taxon>Flavobacteriia</taxon>
        <taxon>Flavobacteriales</taxon>
        <taxon>Flavobacteriaceae</taxon>
        <taxon>Maribacter</taxon>
    </lineage>
</organism>
<name>A0ABY5Y6D5_9FLAO</name>
<keyword evidence="1" id="KW-1133">Transmembrane helix</keyword>
<evidence type="ECO:0000313" key="3">
    <source>
        <dbReference type="Proteomes" id="UP001059209"/>
    </source>
</evidence>
<proteinExistence type="predicted"/>
<feature type="transmembrane region" description="Helical" evidence="1">
    <location>
        <begin position="44"/>
        <end position="64"/>
    </location>
</feature>